<reference evidence="4" key="1">
    <citation type="journal article" date="2019" name="Gigascience">
        <title>De novo genome assembly of the endangered Acer yangbiense, a plant species with extremely small populations endemic to Yunnan Province, China.</title>
        <authorList>
            <person name="Yang J."/>
            <person name="Wariss H.M."/>
            <person name="Tao L."/>
            <person name="Zhang R."/>
            <person name="Yun Q."/>
            <person name="Hollingsworth P."/>
            <person name="Dao Z."/>
            <person name="Luo G."/>
            <person name="Guo H."/>
            <person name="Ma Y."/>
            <person name="Sun W."/>
        </authorList>
    </citation>
    <scope>NUCLEOTIDE SEQUENCE [LARGE SCALE GENOMIC DNA]</scope>
    <source>
        <strain evidence="4">cv. br00</strain>
    </source>
</reference>
<dbReference type="InterPro" id="IPR043519">
    <property type="entry name" value="NT_sf"/>
</dbReference>
<feature type="domain" description="Poly(A) RNA polymerase mitochondrial-like central palm" evidence="2">
    <location>
        <begin position="97"/>
        <end position="193"/>
    </location>
</feature>
<evidence type="ECO:0000313" key="3">
    <source>
        <dbReference type="EMBL" id="KAB5538776.1"/>
    </source>
</evidence>
<feature type="compositionally biased region" description="Polar residues" evidence="1">
    <location>
        <begin position="468"/>
        <end position="487"/>
    </location>
</feature>
<dbReference type="CDD" id="cd05402">
    <property type="entry name" value="NT_PAP_TUTase"/>
    <property type="match status" value="1"/>
</dbReference>
<dbReference type="EMBL" id="VDCV01000010">
    <property type="protein sequence ID" value="KAB5538776.1"/>
    <property type="molecule type" value="Genomic_DNA"/>
</dbReference>
<dbReference type="InterPro" id="IPR054708">
    <property type="entry name" value="MTPAP-like_central"/>
</dbReference>
<accession>A0A5N5L9K4</accession>
<dbReference type="PANTHER" id="PTHR12271">
    <property type="entry name" value="POLY A POLYMERASE CID PAP -RELATED"/>
    <property type="match status" value="1"/>
</dbReference>
<dbReference type="GO" id="GO:0050265">
    <property type="term" value="F:RNA uridylyltransferase activity"/>
    <property type="evidence" value="ECO:0007669"/>
    <property type="project" value="TreeGrafter"/>
</dbReference>
<dbReference type="AlphaFoldDB" id="A0A5N5L9K4"/>
<organism evidence="3 4">
    <name type="scientific">Salix brachista</name>
    <dbReference type="NCBI Taxonomy" id="2182728"/>
    <lineage>
        <taxon>Eukaryota</taxon>
        <taxon>Viridiplantae</taxon>
        <taxon>Streptophyta</taxon>
        <taxon>Embryophyta</taxon>
        <taxon>Tracheophyta</taxon>
        <taxon>Spermatophyta</taxon>
        <taxon>Magnoliopsida</taxon>
        <taxon>eudicotyledons</taxon>
        <taxon>Gunneridae</taxon>
        <taxon>Pentapetalae</taxon>
        <taxon>rosids</taxon>
        <taxon>fabids</taxon>
        <taxon>Malpighiales</taxon>
        <taxon>Salicaceae</taxon>
        <taxon>Saliceae</taxon>
        <taxon>Salix</taxon>
    </lineage>
</organism>
<feature type="region of interest" description="Disordered" evidence="1">
    <location>
        <begin position="433"/>
        <end position="507"/>
    </location>
</feature>
<dbReference type="SUPFAM" id="SSF81301">
    <property type="entry name" value="Nucleotidyltransferase"/>
    <property type="match status" value="1"/>
</dbReference>
<dbReference type="Gene3D" id="1.10.1410.10">
    <property type="match status" value="1"/>
</dbReference>
<sequence length="507" mass="57115">MNTYRVLEPTLKDILDGVQPLREDWVMRFKIIEELEDVVRSVESLRGSTATVVNVSVTVNFNTYKTAKNPVLKISIKFYHLFLDQQCGCMALFVPTGATVEPFGSFVSNLFTRWGDLDISIVLSNGSFISSAGKKRKQNLLGDVQKALRQRSGWNRLQFIPNARVPILKFENASISCDVSIDNMQGLMKSKFLFWINEIDRRFRDMVLLVKEWAKTHNINNPKAGSLNSYSLSLLVIFHFQVIIAKQSLDDNGWIDCSSGLCISTCVPAILPPLKEIYPRNVIDDLTGVRTDAERHITEICAANISSYRSNKSRAINRNTLSELFISFLAKFYDIDSKATEIEDPFEQPENTARAVSAGNMIRISEAIQTTYHRLVMANQNKISLLDVLVRPRISRSIPTPVGSSSYTAGHNFRTPVGTSSYMAGQHITTHSQISRSVYSPSQAQFQTHNTRQASHPNILSVQRMASRPSSSTNRRQENQINSSTSPKYVPHSYIRGKPGWRPKSDQ</sequence>
<keyword evidence="4" id="KW-1185">Reference proteome</keyword>
<evidence type="ECO:0000259" key="2">
    <source>
        <dbReference type="Pfam" id="PF22600"/>
    </source>
</evidence>
<protein>
    <recommendedName>
        <fullName evidence="2">Poly(A) RNA polymerase mitochondrial-like central palm domain-containing protein</fullName>
    </recommendedName>
</protein>
<evidence type="ECO:0000313" key="4">
    <source>
        <dbReference type="Proteomes" id="UP000326939"/>
    </source>
</evidence>
<dbReference type="Gene3D" id="3.30.460.10">
    <property type="entry name" value="Beta Polymerase, domain 2"/>
    <property type="match status" value="1"/>
</dbReference>
<comment type="caution">
    <text evidence="3">The sequence shown here is derived from an EMBL/GenBank/DDBJ whole genome shotgun (WGS) entry which is preliminary data.</text>
</comment>
<dbReference type="GO" id="GO:0031123">
    <property type="term" value="P:RNA 3'-end processing"/>
    <property type="evidence" value="ECO:0007669"/>
    <property type="project" value="TreeGrafter"/>
</dbReference>
<dbReference type="Pfam" id="PF22600">
    <property type="entry name" value="MTPAP-like_central"/>
    <property type="match status" value="1"/>
</dbReference>
<proteinExistence type="predicted"/>
<dbReference type="SUPFAM" id="SSF81631">
    <property type="entry name" value="PAP/OAS1 substrate-binding domain"/>
    <property type="match status" value="1"/>
</dbReference>
<name>A0A5N5L9K4_9ROSI</name>
<dbReference type="Proteomes" id="UP000326939">
    <property type="component" value="Chromosome 10"/>
</dbReference>
<dbReference type="PANTHER" id="PTHR12271:SF123">
    <property type="entry name" value="PROTEIN HESO1"/>
    <property type="match status" value="1"/>
</dbReference>
<feature type="compositionally biased region" description="Polar residues" evidence="1">
    <location>
        <begin position="433"/>
        <end position="461"/>
    </location>
</feature>
<gene>
    <name evidence="3" type="ORF">DKX38_016309</name>
</gene>
<evidence type="ECO:0000256" key="1">
    <source>
        <dbReference type="SAM" id="MobiDB-lite"/>
    </source>
</evidence>